<organism evidence="1">
    <name type="scientific">Myoviridae sp. ctLnO19</name>
    <dbReference type="NCBI Taxonomy" id="2825085"/>
    <lineage>
        <taxon>Viruses</taxon>
        <taxon>Duplodnaviria</taxon>
        <taxon>Heunggongvirae</taxon>
        <taxon>Uroviricota</taxon>
        <taxon>Caudoviricetes</taxon>
    </lineage>
</organism>
<accession>A0A8S5P1Q3</accession>
<protein>
    <submittedName>
        <fullName evidence="1">Uncharacterized protein</fullName>
    </submittedName>
</protein>
<dbReference type="EMBL" id="BK015301">
    <property type="protein sequence ID" value="DAE00353.1"/>
    <property type="molecule type" value="Genomic_DNA"/>
</dbReference>
<evidence type="ECO:0000313" key="1">
    <source>
        <dbReference type="EMBL" id="DAE00353.1"/>
    </source>
</evidence>
<reference evidence="1" key="1">
    <citation type="journal article" date="2021" name="Proc. Natl. Acad. Sci. U.S.A.">
        <title>A Catalog of Tens of Thousands of Viruses from Human Metagenomes Reveals Hidden Associations with Chronic Diseases.</title>
        <authorList>
            <person name="Tisza M.J."/>
            <person name="Buck C.B."/>
        </authorList>
    </citation>
    <scope>NUCLEOTIDE SEQUENCE</scope>
    <source>
        <strain evidence="1">CtLnO19</strain>
    </source>
</reference>
<sequence length="29" mass="3446">MYFACSWVHCFTFLIKIALQSYRLQSCSV</sequence>
<proteinExistence type="predicted"/>
<name>A0A8S5P1Q3_9CAUD</name>